<feature type="transmembrane region" description="Helical" evidence="2">
    <location>
        <begin position="110"/>
        <end position="127"/>
    </location>
</feature>
<feature type="domain" description="Neurotransmitter-gated ion-channel transmembrane" evidence="3">
    <location>
        <begin position="180"/>
        <end position="255"/>
    </location>
</feature>
<dbReference type="InterPro" id="IPR036719">
    <property type="entry name" value="Neuro-gated_channel_TM_sf"/>
</dbReference>
<proteinExistence type="predicted"/>
<gene>
    <name evidence="4" type="primary">Glra2_0</name>
    <name evidence="4" type="ORF">CEXT_571011</name>
</gene>
<accession>A0AAV4VU16</accession>
<organism evidence="4 5">
    <name type="scientific">Caerostris extrusa</name>
    <name type="common">Bark spider</name>
    <name type="synonym">Caerostris bankana</name>
    <dbReference type="NCBI Taxonomy" id="172846"/>
    <lineage>
        <taxon>Eukaryota</taxon>
        <taxon>Metazoa</taxon>
        <taxon>Ecdysozoa</taxon>
        <taxon>Arthropoda</taxon>
        <taxon>Chelicerata</taxon>
        <taxon>Arachnida</taxon>
        <taxon>Araneae</taxon>
        <taxon>Araneomorphae</taxon>
        <taxon>Entelegynae</taxon>
        <taxon>Araneoidea</taxon>
        <taxon>Araneidae</taxon>
        <taxon>Caerostris</taxon>
    </lineage>
</organism>
<keyword evidence="2" id="KW-0472">Membrane</keyword>
<dbReference type="AlphaFoldDB" id="A0AAV4VU16"/>
<feature type="region of interest" description="Disordered" evidence="1">
    <location>
        <begin position="240"/>
        <end position="259"/>
    </location>
</feature>
<keyword evidence="4" id="KW-0675">Receptor</keyword>
<evidence type="ECO:0000313" key="5">
    <source>
        <dbReference type="Proteomes" id="UP001054945"/>
    </source>
</evidence>
<dbReference type="SUPFAM" id="SSF90112">
    <property type="entry name" value="Neurotransmitter-gated ion-channel transmembrane pore"/>
    <property type="match status" value="1"/>
</dbReference>
<evidence type="ECO:0000256" key="2">
    <source>
        <dbReference type="SAM" id="Phobius"/>
    </source>
</evidence>
<dbReference type="Pfam" id="PF02932">
    <property type="entry name" value="Neur_chan_memb"/>
    <property type="match status" value="1"/>
</dbReference>
<name>A0AAV4VU16_CAEEX</name>
<sequence length="283" mass="31978">MVSCNSFTLSGTFILIKSQLWSVRRRLPCIPRERPGGFRPLWWSNVMVFAMLLNDGSAEGGIRNTEAGVYSIDFTLSYAIGRNFDKFDGAVKSTPVALSKVIKRVLTNQMALLIVFFPIVVNVDWLLSLPHLHPDLSDRHHVLDILLDTCRCRARQGHPVRHLPAHPRHPARPVPEVPAPVSYIKAIDIFMSTCTLFVFSSLMEYAIVNIVVGQAEERERLANKLLNDIQLIHMEGKSECQTEPKIARSPSLHRRSQSLERRAQKIDRSFLESFSLSSSSCSM</sequence>
<reference evidence="4 5" key="1">
    <citation type="submission" date="2021-06" db="EMBL/GenBank/DDBJ databases">
        <title>Caerostris extrusa draft genome.</title>
        <authorList>
            <person name="Kono N."/>
            <person name="Arakawa K."/>
        </authorList>
    </citation>
    <scope>NUCLEOTIDE SEQUENCE [LARGE SCALE GENOMIC DNA]</scope>
</reference>
<dbReference type="EMBL" id="BPLR01015088">
    <property type="protein sequence ID" value="GIY73498.1"/>
    <property type="molecule type" value="Genomic_DNA"/>
</dbReference>
<dbReference type="Proteomes" id="UP001054945">
    <property type="component" value="Unassembled WGS sequence"/>
</dbReference>
<comment type="caution">
    <text evidence="4">The sequence shown here is derived from an EMBL/GenBank/DDBJ whole genome shotgun (WGS) entry which is preliminary data.</text>
</comment>
<evidence type="ECO:0000313" key="4">
    <source>
        <dbReference type="EMBL" id="GIY73498.1"/>
    </source>
</evidence>
<dbReference type="GO" id="GO:0006811">
    <property type="term" value="P:monoatomic ion transport"/>
    <property type="evidence" value="ECO:0007669"/>
    <property type="project" value="InterPro"/>
</dbReference>
<evidence type="ECO:0000259" key="3">
    <source>
        <dbReference type="Pfam" id="PF02932"/>
    </source>
</evidence>
<keyword evidence="5" id="KW-1185">Reference proteome</keyword>
<dbReference type="GO" id="GO:0016020">
    <property type="term" value="C:membrane"/>
    <property type="evidence" value="ECO:0007669"/>
    <property type="project" value="InterPro"/>
</dbReference>
<dbReference type="Gene3D" id="6.10.250.2810">
    <property type="match status" value="1"/>
</dbReference>
<dbReference type="InterPro" id="IPR006029">
    <property type="entry name" value="Neurotrans-gated_channel_TM"/>
</dbReference>
<feature type="transmembrane region" description="Helical" evidence="2">
    <location>
        <begin position="189"/>
        <end position="212"/>
    </location>
</feature>
<keyword evidence="2" id="KW-0812">Transmembrane</keyword>
<keyword evidence="2" id="KW-1133">Transmembrane helix</keyword>
<protein>
    <submittedName>
        <fullName evidence="4">Glycine receptor subunit alpha-2</fullName>
    </submittedName>
</protein>
<evidence type="ECO:0000256" key="1">
    <source>
        <dbReference type="SAM" id="MobiDB-lite"/>
    </source>
</evidence>